<dbReference type="PROSITE" id="PS50850">
    <property type="entry name" value="MFS"/>
    <property type="match status" value="1"/>
</dbReference>
<feature type="transmembrane region" description="Helical" evidence="7">
    <location>
        <begin position="150"/>
        <end position="168"/>
    </location>
</feature>
<keyword evidence="2" id="KW-0813">Transport</keyword>
<dbReference type="PANTHER" id="PTHR23501:SF197">
    <property type="entry name" value="COMD"/>
    <property type="match status" value="1"/>
</dbReference>
<dbReference type="InterPro" id="IPR005829">
    <property type="entry name" value="Sugar_transporter_CS"/>
</dbReference>
<comment type="caution">
    <text evidence="9">The sequence shown here is derived from an EMBL/GenBank/DDBJ whole genome shotgun (WGS) entry which is preliminary data.</text>
</comment>
<evidence type="ECO:0000256" key="3">
    <source>
        <dbReference type="ARBA" id="ARBA00022475"/>
    </source>
</evidence>
<dbReference type="InterPro" id="IPR020846">
    <property type="entry name" value="MFS_dom"/>
</dbReference>
<feature type="transmembrane region" description="Helical" evidence="7">
    <location>
        <begin position="212"/>
        <end position="232"/>
    </location>
</feature>
<evidence type="ECO:0000256" key="5">
    <source>
        <dbReference type="ARBA" id="ARBA00022989"/>
    </source>
</evidence>
<gene>
    <name evidence="9" type="ORF">GCM10025883_43060</name>
</gene>
<evidence type="ECO:0000256" key="7">
    <source>
        <dbReference type="SAM" id="Phobius"/>
    </source>
</evidence>
<dbReference type="InterPro" id="IPR011701">
    <property type="entry name" value="MFS"/>
</dbReference>
<feature type="transmembrane region" description="Helical" evidence="7">
    <location>
        <begin position="244"/>
        <end position="261"/>
    </location>
</feature>
<feature type="transmembrane region" description="Helical" evidence="7">
    <location>
        <begin position="180"/>
        <end position="200"/>
    </location>
</feature>
<dbReference type="RefSeq" id="WP_431310560.1">
    <property type="nucleotide sequence ID" value="NZ_BSUO01000001.1"/>
</dbReference>
<dbReference type="Gene3D" id="1.20.1250.20">
    <property type="entry name" value="MFS general substrate transporter like domains"/>
    <property type="match status" value="1"/>
</dbReference>
<feature type="transmembrane region" description="Helical" evidence="7">
    <location>
        <begin position="317"/>
        <end position="339"/>
    </location>
</feature>
<feature type="transmembrane region" description="Helical" evidence="7">
    <location>
        <begin position="61"/>
        <end position="80"/>
    </location>
</feature>
<dbReference type="InterPro" id="IPR036259">
    <property type="entry name" value="MFS_trans_sf"/>
</dbReference>
<evidence type="ECO:0000256" key="1">
    <source>
        <dbReference type="ARBA" id="ARBA00004651"/>
    </source>
</evidence>
<dbReference type="Proteomes" id="UP001157126">
    <property type="component" value="Unassembled WGS sequence"/>
</dbReference>
<dbReference type="InterPro" id="IPR004638">
    <property type="entry name" value="EmrB-like"/>
</dbReference>
<feature type="transmembrane region" description="Helical" evidence="7">
    <location>
        <begin position="374"/>
        <end position="396"/>
    </location>
</feature>
<dbReference type="PANTHER" id="PTHR23501">
    <property type="entry name" value="MAJOR FACILITATOR SUPERFAMILY"/>
    <property type="match status" value="1"/>
</dbReference>
<feature type="domain" description="Major facilitator superfamily (MFS) profile" evidence="8">
    <location>
        <begin position="27"/>
        <end position="512"/>
    </location>
</feature>
<dbReference type="NCBIfam" id="TIGR00711">
    <property type="entry name" value="efflux_EmrB"/>
    <property type="match status" value="1"/>
</dbReference>
<keyword evidence="6 7" id="KW-0472">Membrane</keyword>
<feature type="transmembrane region" description="Helical" evidence="7">
    <location>
        <begin position="92"/>
        <end position="115"/>
    </location>
</feature>
<evidence type="ECO:0000259" key="8">
    <source>
        <dbReference type="PROSITE" id="PS50850"/>
    </source>
</evidence>
<evidence type="ECO:0000256" key="4">
    <source>
        <dbReference type="ARBA" id="ARBA00022692"/>
    </source>
</evidence>
<feature type="transmembrane region" description="Helical" evidence="7">
    <location>
        <begin position="346"/>
        <end position="362"/>
    </location>
</feature>
<evidence type="ECO:0000256" key="2">
    <source>
        <dbReference type="ARBA" id="ARBA00022448"/>
    </source>
</evidence>
<keyword evidence="3" id="KW-1003">Cell membrane</keyword>
<organism evidence="9 10">
    <name type="scientific">Mobilicoccus caccae</name>
    <dbReference type="NCBI Taxonomy" id="1859295"/>
    <lineage>
        <taxon>Bacteria</taxon>
        <taxon>Bacillati</taxon>
        <taxon>Actinomycetota</taxon>
        <taxon>Actinomycetes</taxon>
        <taxon>Micrococcales</taxon>
        <taxon>Dermatophilaceae</taxon>
        <taxon>Mobilicoccus</taxon>
    </lineage>
</organism>
<dbReference type="Gene3D" id="1.20.1720.10">
    <property type="entry name" value="Multidrug resistance protein D"/>
    <property type="match status" value="1"/>
</dbReference>
<keyword evidence="10" id="KW-1185">Reference proteome</keyword>
<feature type="transmembrane region" description="Helical" evidence="7">
    <location>
        <begin position="489"/>
        <end position="507"/>
    </location>
</feature>
<reference evidence="10" key="1">
    <citation type="journal article" date="2019" name="Int. J. Syst. Evol. Microbiol.">
        <title>The Global Catalogue of Microorganisms (GCM) 10K type strain sequencing project: providing services to taxonomists for standard genome sequencing and annotation.</title>
        <authorList>
            <consortium name="The Broad Institute Genomics Platform"/>
            <consortium name="The Broad Institute Genome Sequencing Center for Infectious Disease"/>
            <person name="Wu L."/>
            <person name="Ma J."/>
        </authorList>
    </citation>
    <scope>NUCLEOTIDE SEQUENCE [LARGE SCALE GENOMIC DNA]</scope>
    <source>
        <strain evidence="10">NBRC 113072</strain>
    </source>
</reference>
<feature type="transmembrane region" description="Helical" evidence="7">
    <location>
        <begin position="282"/>
        <end position="305"/>
    </location>
</feature>
<evidence type="ECO:0000313" key="9">
    <source>
        <dbReference type="EMBL" id="GMA42261.1"/>
    </source>
</evidence>
<evidence type="ECO:0000256" key="6">
    <source>
        <dbReference type="ARBA" id="ARBA00023136"/>
    </source>
</evidence>
<dbReference type="EMBL" id="BSUO01000001">
    <property type="protein sequence ID" value="GMA42261.1"/>
    <property type="molecule type" value="Genomic_DNA"/>
</dbReference>
<dbReference type="PROSITE" id="PS00216">
    <property type="entry name" value="SUGAR_TRANSPORT_1"/>
    <property type="match status" value="1"/>
</dbReference>
<evidence type="ECO:0000313" key="10">
    <source>
        <dbReference type="Proteomes" id="UP001157126"/>
    </source>
</evidence>
<dbReference type="PRINTS" id="PR01036">
    <property type="entry name" value="TCRTETB"/>
</dbReference>
<dbReference type="SUPFAM" id="SSF103473">
    <property type="entry name" value="MFS general substrate transporter"/>
    <property type="match status" value="1"/>
</dbReference>
<protein>
    <recommendedName>
        <fullName evidence="8">Major facilitator superfamily (MFS) profile domain-containing protein</fullName>
    </recommendedName>
</protein>
<keyword evidence="5 7" id="KW-1133">Transmembrane helix</keyword>
<comment type="subcellular location">
    <subcellularLocation>
        <location evidence="1">Cell membrane</location>
        <topology evidence="1">Multi-pass membrane protein</topology>
    </subcellularLocation>
</comment>
<accession>A0ABQ6IXX3</accession>
<proteinExistence type="predicted"/>
<feature type="transmembrane region" description="Helical" evidence="7">
    <location>
        <begin position="27"/>
        <end position="49"/>
    </location>
</feature>
<name>A0ABQ6IXX3_9MICO</name>
<keyword evidence="4 7" id="KW-0812">Transmembrane</keyword>
<sequence length="690" mass="72986">MTTTSAEPAITSRTGTDFRLDAAGQRVFIGLMLGMLVASISQTIVSPAMPRIVAELGGMEHYSWLATSAMLVSAITVPIVGKLSDLYGRRPFYLGGLIVFMVGSVLAGLSTSFWFLVFARVVQGVGMGTLMPLSQTIIGDIIPPRARGKYQGLMGAVFGVSSIVGPLVGGAVTDHWGWRWLFYISLPVGLIAFGAIWKFLHLEHQRREAKIDVAGILVLSVTLLALLLATSLGGTTWAWGSPQILGLYAFGVVGLGTFIAIETRAEEPVIPLRLFRSSVFTFSNIASFGVSMLMFGALIYIPVYAQGVLGVDATQSGLILMPMSVAMIGLSIVVGMLITRWGRYKEFTLVGVALMGVGYWLLTRLHHGADPLELTGAMVVLGAGLGMCMQVFTLVVQNVVPRADLGVATAATQFFRNVGSTIGIAVFGTIMTSRAGAAIASHLPPGAAGRMPAEGMDAGAVLDPTVLAQLPPAVATAVRQGLADALHDVFLIGLPLTALIFIATLLVKAVPLRDTLGGPAQEAGRELLDGLAQSNADDDRLALGRGSGPTRTKERLLGLRLQTLATRASSEEYALLRRAVTDLGEGDLERGIALLERTARMLLTEDEHVAAEAERYACEVAKIGSRHGGVLSPELRSVLVAEAATIGEAALQGQEPTVADRYESVDVGELVHVGNDLGAALMVDLHRSRR</sequence>
<dbReference type="CDD" id="cd17502">
    <property type="entry name" value="MFS_Azr1_MDR_like"/>
    <property type="match status" value="1"/>
</dbReference>
<dbReference type="Pfam" id="PF07690">
    <property type="entry name" value="MFS_1"/>
    <property type="match status" value="1"/>
</dbReference>